<dbReference type="PANTHER" id="PTHR11088">
    <property type="entry name" value="TRNA DIMETHYLALLYLTRANSFERASE"/>
    <property type="match status" value="1"/>
</dbReference>
<keyword evidence="2 5" id="KW-0808">Transferase</keyword>
<dbReference type="Pfam" id="PF01715">
    <property type="entry name" value="IPPT"/>
    <property type="match status" value="1"/>
</dbReference>
<keyword evidence="10" id="KW-1185">Reference proteome</keyword>
<dbReference type="InterPro" id="IPR030666">
    <property type="entry name" value="IPP_transferase_euk"/>
</dbReference>
<dbReference type="PIRSF" id="PIRSF039110">
    <property type="entry name" value="IPP_transferase"/>
    <property type="match status" value="1"/>
</dbReference>
<dbReference type="EMBL" id="ML119727">
    <property type="protein sequence ID" value="RPA77389.1"/>
    <property type="molecule type" value="Genomic_DNA"/>
</dbReference>
<dbReference type="InterPro" id="IPR018022">
    <property type="entry name" value="IPT"/>
</dbReference>
<dbReference type="Gene3D" id="3.30.160.60">
    <property type="entry name" value="Classic Zinc Finger"/>
    <property type="match status" value="1"/>
</dbReference>
<keyword evidence="4 5" id="KW-0067">ATP-binding</keyword>
<evidence type="ECO:0000256" key="5">
    <source>
        <dbReference type="PIRNR" id="PIRNR039110"/>
    </source>
</evidence>
<feature type="region of interest" description="Disordered" evidence="8">
    <location>
        <begin position="438"/>
        <end position="457"/>
    </location>
</feature>
<keyword evidence="5" id="KW-0963">Cytoplasm</keyword>
<accession>A0A3N4HUP1</accession>
<feature type="compositionally biased region" description="Acidic residues" evidence="8">
    <location>
        <begin position="448"/>
        <end position="457"/>
    </location>
</feature>
<dbReference type="PANTHER" id="PTHR11088:SF89">
    <property type="entry name" value="TRNA DIMETHYLALLYLTRANSFERASE"/>
    <property type="match status" value="1"/>
</dbReference>
<dbReference type="InterPro" id="IPR027417">
    <property type="entry name" value="P-loop_NTPase"/>
</dbReference>
<proteinExistence type="inferred from homology"/>
<evidence type="ECO:0000256" key="8">
    <source>
        <dbReference type="SAM" id="MobiDB-lite"/>
    </source>
</evidence>
<dbReference type="Proteomes" id="UP000275078">
    <property type="component" value="Unassembled WGS sequence"/>
</dbReference>
<evidence type="ECO:0000313" key="10">
    <source>
        <dbReference type="Proteomes" id="UP000275078"/>
    </source>
</evidence>
<dbReference type="GO" id="GO:0005739">
    <property type="term" value="C:mitochondrion"/>
    <property type="evidence" value="ECO:0007669"/>
    <property type="project" value="TreeGrafter"/>
</dbReference>
<evidence type="ECO:0000256" key="4">
    <source>
        <dbReference type="ARBA" id="ARBA00022840"/>
    </source>
</evidence>
<feature type="compositionally biased region" description="Basic and acidic residues" evidence="8">
    <location>
        <begin position="438"/>
        <end position="447"/>
    </location>
</feature>
<keyword evidence="3 5" id="KW-0547">Nucleotide-binding</keyword>
<comment type="similarity">
    <text evidence="1 5 7">Belongs to the IPP transferase family.</text>
</comment>
<dbReference type="AlphaFoldDB" id="A0A3N4HUP1"/>
<dbReference type="GO" id="GO:0006400">
    <property type="term" value="P:tRNA modification"/>
    <property type="evidence" value="ECO:0007669"/>
    <property type="project" value="TreeGrafter"/>
</dbReference>
<dbReference type="NCBIfam" id="TIGR00174">
    <property type="entry name" value="miaA"/>
    <property type="match status" value="1"/>
</dbReference>
<evidence type="ECO:0000256" key="2">
    <source>
        <dbReference type="ARBA" id="ARBA00022679"/>
    </source>
</evidence>
<gene>
    <name evidence="9" type="ORF">BJ508DRAFT_370537</name>
</gene>
<evidence type="ECO:0000256" key="7">
    <source>
        <dbReference type="RuleBase" id="RU003785"/>
    </source>
</evidence>
<evidence type="ECO:0000256" key="6">
    <source>
        <dbReference type="RuleBase" id="RU003783"/>
    </source>
</evidence>
<dbReference type="HAMAP" id="MF_00185">
    <property type="entry name" value="IPP_trans"/>
    <property type="match status" value="1"/>
</dbReference>
<dbReference type="InterPro" id="IPR039657">
    <property type="entry name" value="Dimethylallyltransferase"/>
</dbReference>
<dbReference type="EC" id="2.5.1.75" evidence="5 6"/>
<dbReference type="GO" id="GO:0005524">
    <property type="term" value="F:ATP binding"/>
    <property type="evidence" value="ECO:0007669"/>
    <property type="project" value="UniProtKB-UniRule"/>
</dbReference>
<name>A0A3N4HUP1_ASCIM</name>
<evidence type="ECO:0000256" key="3">
    <source>
        <dbReference type="ARBA" id="ARBA00022741"/>
    </source>
</evidence>
<dbReference type="InterPro" id="IPR036236">
    <property type="entry name" value="Znf_C2H2_sf"/>
</dbReference>
<reference evidence="9 10" key="1">
    <citation type="journal article" date="2018" name="Nat. Ecol. Evol.">
        <title>Pezizomycetes genomes reveal the molecular basis of ectomycorrhizal truffle lifestyle.</title>
        <authorList>
            <person name="Murat C."/>
            <person name="Payen T."/>
            <person name="Noel B."/>
            <person name="Kuo A."/>
            <person name="Morin E."/>
            <person name="Chen J."/>
            <person name="Kohler A."/>
            <person name="Krizsan K."/>
            <person name="Balestrini R."/>
            <person name="Da Silva C."/>
            <person name="Montanini B."/>
            <person name="Hainaut M."/>
            <person name="Levati E."/>
            <person name="Barry K.W."/>
            <person name="Belfiori B."/>
            <person name="Cichocki N."/>
            <person name="Clum A."/>
            <person name="Dockter R.B."/>
            <person name="Fauchery L."/>
            <person name="Guy J."/>
            <person name="Iotti M."/>
            <person name="Le Tacon F."/>
            <person name="Lindquist E.A."/>
            <person name="Lipzen A."/>
            <person name="Malagnac F."/>
            <person name="Mello A."/>
            <person name="Molinier V."/>
            <person name="Miyauchi S."/>
            <person name="Poulain J."/>
            <person name="Riccioni C."/>
            <person name="Rubini A."/>
            <person name="Sitrit Y."/>
            <person name="Splivallo R."/>
            <person name="Traeger S."/>
            <person name="Wang M."/>
            <person name="Zifcakova L."/>
            <person name="Wipf D."/>
            <person name="Zambonelli A."/>
            <person name="Paolocci F."/>
            <person name="Nowrousian M."/>
            <person name="Ottonello S."/>
            <person name="Baldrian P."/>
            <person name="Spatafora J.W."/>
            <person name="Henrissat B."/>
            <person name="Nagy L.G."/>
            <person name="Aury J.M."/>
            <person name="Wincker P."/>
            <person name="Grigoriev I.V."/>
            <person name="Bonfante P."/>
            <person name="Martin F.M."/>
        </authorList>
    </citation>
    <scope>NUCLEOTIDE SEQUENCE [LARGE SCALE GENOMIC DNA]</scope>
    <source>
        <strain evidence="9 10">RN42</strain>
    </source>
</reference>
<dbReference type="Gene3D" id="3.40.50.300">
    <property type="entry name" value="P-loop containing nucleotide triphosphate hydrolases"/>
    <property type="match status" value="1"/>
</dbReference>
<dbReference type="SUPFAM" id="SSF57667">
    <property type="entry name" value="beta-beta-alpha zinc fingers"/>
    <property type="match status" value="1"/>
</dbReference>
<keyword evidence="5 6" id="KW-0819">tRNA processing</keyword>
<dbReference type="Gene3D" id="1.10.20.140">
    <property type="match status" value="1"/>
</dbReference>
<comment type="catalytic activity">
    <reaction evidence="5 6">
        <text>adenosine(37) in tRNA + dimethylallyl diphosphate = N(6)-dimethylallyladenosine(37) in tRNA + diphosphate</text>
        <dbReference type="Rhea" id="RHEA:26482"/>
        <dbReference type="Rhea" id="RHEA-COMP:10162"/>
        <dbReference type="Rhea" id="RHEA-COMP:10375"/>
        <dbReference type="ChEBI" id="CHEBI:33019"/>
        <dbReference type="ChEBI" id="CHEBI:57623"/>
        <dbReference type="ChEBI" id="CHEBI:74411"/>
        <dbReference type="ChEBI" id="CHEBI:74415"/>
        <dbReference type="EC" id="2.5.1.75"/>
    </reaction>
</comment>
<evidence type="ECO:0000313" key="9">
    <source>
        <dbReference type="EMBL" id="RPA77389.1"/>
    </source>
</evidence>
<dbReference type="SUPFAM" id="SSF52540">
    <property type="entry name" value="P-loop containing nucleoside triphosphate hydrolases"/>
    <property type="match status" value="2"/>
</dbReference>
<dbReference type="STRING" id="1160509.A0A3N4HUP1"/>
<dbReference type="GO" id="GO:0052381">
    <property type="term" value="F:tRNA dimethylallyltransferase activity"/>
    <property type="evidence" value="ECO:0007669"/>
    <property type="project" value="UniProtKB-UniRule"/>
</dbReference>
<sequence>MALQPLISVIGSTGTGKSDLAIALATRLNGEIINADAMQMYTGLDIITNKHPVDERQGIPHHILGVVPITEEIRIGQFRDRALDIIADIHSRGKLPIVVGGTHYYLQSLLFNKTASDGNDSDDGNGGTATANIAEERYTMDELVAKYPVLNASAPELLAKLEEVDPVMAARWHPNDTRKVRRSLEIFFQTGRRASELYAEQEVTARFNNLIFWTHSDKVVLDKRLDDRVDKMVTRGMFDEIEQLYGLYKEQLEKKEVDLTKGIWQSIGFKEFLPWLLAPEEEKTEKLKEECLVRMKLNTVQYAKYQTRWIRTKLYHMLTATSTPMYLLDTTDQSQFQVTAVTPALRIARSFLEGGEMEDPRGLNEAAANMLSAKTEKDFGENMEGWKKYTCETCEITTIGDEKWREHLGSRRHKKKVAGKIKWEEIVKLRAAREARLKAESESKEVVAEDSDGDLMN</sequence>
<dbReference type="OrthoDB" id="775260at2759"/>
<organism evidence="9 10">
    <name type="scientific">Ascobolus immersus RN42</name>
    <dbReference type="NCBI Taxonomy" id="1160509"/>
    <lineage>
        <taxon>Eukaryota</taxon>
        <taxon>Fungi</taxon>
        <taxon>Dikarya</taxon>
        <taxon>Ascomycota</taxon>
        <taxon>Pezizomycotina</taxon>
        <taxon>Pezizomycetes</taxon>
        <taxon>Pezizales</taxon>
        <taxon>Ascobolaceae</taxon>
        <taxon>Ascobolus</taxon>
    </lineage>
</organism>
<protein>
    <recommendedName>
        <fullName evidence="5 6">tRNA dimethylallyltransferase</fullName>
        <ecNumber evidence="5 6">2.5.1.75</ecNumber>
    </recommendedName>
</protein>
<evidence type="ECO:0000256" key="1">
    <source>
        <dbReference type="ARBA" id="ARBA00005842"/>
    </source>
</evidence>
<comment type="function">
    <text evidence="5">Catalyzes the transfer of a dimethylallyl group onto the adenine at position 37.</text>
</comment>